<evidence type="ECO:0000313" key="3">
    <source>
        <dbReference type="Proteomes" id="UP000639006"/>
    </source>
</evidence>
<gene>
    <name evidence="2" type="ORF">DIAAKJNI_00505</name>
</gene>
<dbReference type="EMBL" id="CAJHIQ010000035">
    <property type="protein sequence ID" value="CAD6493486.1"/>
    <property type="molecule type" value="Genomic_DNA"/>
</dbReference>
<dbReference type="AlphaFoldDB" id="A0A811T7V2"/>
<organism evidence="2 3">
    <name type="scientific">Candidatus Argoarchaeum ethanivorans</name>
    <dbReference type="NCBI Taxonomy" id="2608793"/>
    <lineage>
        <taxon>Archaea</taxon>
        <taxon>Methanobacteriati</taxon>
        <taxon>Methanobacteriota</taxon>
        <taxon>Stenosarchaea group</taxon>
        <taxon>Methanomicrobia</taxon>
        <taxon>Methanosarcinales</taxon>
        <taxon>Methanosarcinales incertae sedis</taxon>
        <taxon>GOM Arc I cluster</taxon>
        <taxon>Candidatus Argoarchaeum</taxon>
    </lineage>
</organism>
<comment type="caution">
    <text evidence="2">The sequence shown here is derived from an EMBL/GenBank/DDBJ whole genome shotgun (WGS) entry which is preliminary data.</text>
</comment>
<name>A0A811T7V2_9EURY</name>
<accession>A0A811T7V2</accession>
<feature type="region of interest" description="Disordered" evidence="1">
    <location>
        <begin position="20"/>
        <end position="44"/>
    </location>
</feature>
<dbReference type="Proteomes" id="UP000639006">
    <property type="component" value="Unassembled WGS sequence"/>
</dbReference>
<protein>
    <submittedName>
        <fullName evidence="2">Uncharacterized protein</fullName>
    </submittedName>
</protein>
<evidence type="ECO:0000313" key="2">
    <source>
        <dbReference type="EMBL" id="CAD6493486.1"/>
    </source>
</evidence>
<feature type="compositionally biased region" description="Basic and acidic residues" evidence="1">
    <location>
        <begin position="20"/>
        <end position="30"/>
    </location>
</feature>
<evidence type="ECO:0000256" key="1">
    <source>
        <dbReference type="SAM" id="MobiDB-lite"/>
    </source>
</evidence>
<sequence>MSSEYTETSPELTIQEERLQFRSEKKRQKDTACPGLVSHAAQPPSTDAPEFILMVERLGFREAGMMLRGGREGRVGGVFWGGLDDLI</sequence>
<proteinExistence type="predicted"/>
<reference evidence="2" key="1">
    <citation type="submission" date="2020-10" db="EMBL/GenBank/DDBJ databases">
        <authorList>
            <person name="Hahn C.J."/>
            <person name="Laso-Perez R."/>
            <person name="Vulcano F."/>
            <person name="Vaziourakis K.-M."/>
            <person name="Stokke R."/>
            <person name="Steen I.H."/>
            <person name="Teske A."/>
            <person name="Boetius A."/>
            <person name="Liebeke M."/>
            <person name="Amann R."/>
            <person name="Knittel K."/>
        </authorList>
    </citation>
    <scope>NUCLEOTIDE SEQUENCE</scope>
    <source>
        <strain evidence="2">Gfbio:e3339647-f889-4370-9287-4fb5cb688e4c:AG392M11_GoMArc1</strain>
    </source>
</reference>